<dbReference type="AlphaFoldDB" id="A0A3N4KNZ4"/>
<dbReference type="InParanoid" id="A0A3N4KNZ4"/>
<keyword evidence="1" id="KW-0472">Membrane</keyword>
<evidence type="ECO:0000313" key="2">
    <source>
        <dbReference type="EMBL" id="RPB11129.1"/>
    </source>
</evidence>
<evidence type="ECO:0000313" key="3">
    <source>
        <dbReference type="Proteomes" id="UP000277580"/>
    </source>
</evidence>
<gene>
    <name evidence="2" type="ORF">P167DRAFT_235572</name>
</gene>
<feature type="transmembrane region" description="Helical" evidence="1">
    <location>
        <begin position="57"/>
        <end position="85"/>
    </location>
</feature>
<dbReference type="EMBL" id="ML119138">
    <property type="protein sequence ID" value="RPB11129.1"/>
    <property type="molecule type" value="Genomic_DNA"/>
</dbReference>
<organism evidence="2 3">
    <name type="scientific">Morchella conica CCBAS932</name>
    <dbReference type="NCBI Taxonomy" id="1392247"/>
    <lineage>
        <taxon>Eukaryota</taxon>
        <taxon>Fungi</taxon>
        <taxon>Dikarya</taxon>
        <taxon>Ascomycota</taxon>
        <taxon>Pezizomycotina</taxon>
        <taxon>Pezizomycetes</taxon>
        <taxon>Pezizales</taxon>
        <taxon>Morchellaceae</taxon>
        <taxon>Morchella</taxon>
    </lineage>
</organism>
<sequence length="86" mass="10130">MIRRDGVFFSFGFSVYEFGYLPRVQCTADQTDSGIKFVFFPFILGVVGTFRRYHMGVIFSLIILMFSLFIFYFSFSYFSFALLVLF</sequence>
<keyword evidence="3" id="KW-1185">Reference proteome</keyword>
<keyword evidence="1" id="KW-1133">Transmembrane helix</keyword>
<protein>
    <submittedName>
        <fullName evidence="2">Uncharacterized protein</fullName>
    </submittedName>
</protein>
<name>A0A3N4KNZ4_9PEZI</name>
<dbReference type="Proteomes" id="UP000277580">
    <property type="component" value="Unassembled WGS sequence"/>
</dbReference>
<accession>A0A3N4KNZ4</accession>
<proteinExistence type="predicted"/>
<keyword evidence="1" id="KW-0812">Transmembrane</keyword>
<reference evidence="2 3" key="1">
    <citation type="journal article" date="2018" name="Nat. Ecol. Evol.">
        <title>Pezizomycetes genomes reveal the molecular basis of ectomycorrhizal truffle lifestyle.</title>
        <authorList>
            <person name="Murat C."/>
            <person name="Payen T."/>
            <person name="Noel B."/>
            <person name="Kuo A."/>
            <person name="Morin E."/>
            <person name="Chen J."/>
            <person name="Kohler A."/>
            <person name="Krizsan K."/>
            <person name="Balestrini R."/>
            <person name="Da Silva C."/>
            <person name="Montanini B."/>
            <person name="Hainaut M."/>
            <person name="Levati E."/>
            <person name="Barry K.W."/>
            <person name="Belfiori B."/>
            <person name="Cichocki N."/>
            <person name="Clum A."/>
            <person name="Dockter R.B."/>
            <person name="Fauchery L."/>
            <person name="Guy J."/>
            <person name="Iotti M."/>
            <person name="Le Tacon F."/>
            <person name="Lindquist E.A."/>
            <person name="Lipzen A."/>
            <person name="Malagnac F."/>
            <person name="Mello A."/>
            <person name="Molinier V."/>
            <person name="Miyauchi S."/>
            <person name="Poulain J."/>
            <person name="Riccioni C."/>
            <person name="Rubini A."/>
            <person name="Sitrit Y."/>
            <person name="Splivallo R."/>
            <person name="Traeger S."/>
            <person name="Wang M."/>
            <person name="Zifcakova L."/>
            <person name="Wipf D."/>
            <person name="Zambonelli A."/>
            <person name="Paolocci F."/>
            <person name="Nowrousian M."/>
            <person name="Ottonello S."/>
            <person name="Baldrian P."/>
            <person name="Spatafora J.W."/>
            <person name="Henrissat B."/>
            <person name="Nagy L.G."/>
            <person name="Aury J.M."/>
            <person name="Wincker P."/>
            <person name="Grigoriev I.V."/>
            <person name="Bonfante P."/>
            <person name="Martin F.M."/>
        </authorList>
    </citation>
    <scope>NUCLEOTIDE SEQUENCE [LARGE SCALE GENOMIC DNA]</scope>
    <source>
        <strain evidence="2 3">CCBAS932</strain>
    </source>
</reference>
<evidence type="ECO:0000256" key="1">
    <source>
        <dbReference type="SAM" id="Phobius"/>
    </source>
</evidence>